<evidence type="ECO:0000259" key="10">
    <source>
        <dbReference type="PROSITE" id="PS52002"/>
    </source>
</evidence>
<sequence length="107" mass="11866">MGHVLKCCDTNIAVDSLFLHHPLNSVIATMSAKTATPELKKYMDKRLSLQLNGSRRVTGILRGYDPFMNVVLDDTIEEVSATEKHNIGMVVIRGNSIVILEALERIS</sequence>
<dbReference type="InterPro" id="IPR001163">
    <property type="entry name" value="Sm_dom_euk/arc"/>
</dbReference>
<comment type="caution">
    <text evidence="11">The sequence shown here is derived from an EMBL/GenBank/DDBJ whole genome shotgun (WGS) entry which is preliminary data.</text>
</comment>
<dbReference type="GO" id="GO:0005682">
    <property type="term" value="C:U5 snRNP"/>
    <property type="evidence" value="ECO:0007669"/>
    <property type="project" value="TreeGrafter"/>
</dbReference>
<dbReference type="GO" id="GO:0071004">
    <property type="term" value="C:U2-type prespliceosome"/>
    <property type="evidence" value="ECO:0007669"/>
    <property type="project" value="TreeGrafter"/>
</dbReference>
<organism evidence="11 12">
    <name type="scientific">Umbelopsis ramanniana AG</name>
    <dbReference type="NCBI Taxonomy" id="1314678"/>
    <lineage>
        <taxon>Eukaryota</taxon>
        <taxon>Fungi</taxon>
        <taxon>Fungi incertae sedis</taxon>
        <taxon>Mucoromycota</taxon>
        <taxon>Mucoromycotina</taxon>
        <taxon>Umbelopsidomycetes</taxon>
        <taxon>Umbelopsidales</taxon>
        <taxon>Umbelopsidaceae</taxon>
        <taxon>Umbelopsis</taxon>
    </lineage>
</organism>
<dbReference type="Gene3D" id="2.30.30.100">
    <property type="match status" value="1"/>
</dbReference>
<evidence type="ECO:0000313" key="12">
    <source>
        <dbReference type="Proteomes" id="UP001206595"/>
    </source>
</evidence>
<dbReference type="PANTHER" id="PTHR10553">
    <property type="entry name" value="SMALL NUCLEAR RIBONUCLEOPROTEIN"/>
    <property type="match status" value="1"/>
</dbReference>
<evidence type="ECO:0000256" key="9">
    <source>
        <dbReference type="RuleBase" id="RU365052"/>
    </source>
</evidence>
<dbReference type="GO" id="GO:0005687">
    <property type="term" value="C:U4 snRNP"/>
    <property type="evidence" value="ECO:0007669"/>
    <property type="project" value="TreeGrafter"/>
</dbReference>
<dbReference type="PROSITE" id="PS52002">
    <property type="entry name" value="SM"/>
    <property type="match status" value="1"/>
</dbReference>
<reference evidence="11" key="1">
    <citation type="submission" date="2021-06" db="EMBL/GenBank/DDBJ databases">
        <authorList>
            <consortium name="DOE Joint Genome Institute"/>
            <person name="Mondo S.J."/>
            <person name="Amses K.R."/>
            <person name="Simmons D.R."/>
            <person name="Longcore J.E."/>
            <person name="Seto K."/>
            <person name="Alves G.H."/>
            <person name="Bonds A.E."/>
            <person name="Quandt C.A."/>
            <person name="Davis W.J."/>
            <person name="Chang Y."/>
            <person name="Letcher P.M."/>
            <person name="Powell M.J."/>
            <person name="Kuo A."/>
            <person name="Labutti K."/>
            <person name="Pangilinan J."/>
            <person name="Andreopoulos W."/>
            <person name="Tritt A."/>
            <person name="Riley R."/>
            <person name="Hundley H."/>
            <person name="Johnson J."/>
            <person name="Lipzen A."/>
            <person name="Barry K."/>
            <person name="Berbee M.L."/>
            <person name="Buchler N.E."/>
            <person name="Grigoriev I.V."/>
            <person name="Spatafora J.W."/>
            <person name="Stajich J.E."/>
            <person name="James T.Y."/>
        </authorList>
    </citation>
    <scope>NUCLEOTIDE SEQUENCE</scope>
    <source>
        <strain evidence="11">AG</strain>
    </source>
</reference>
<keyword evidence="6 9" id="KW-0508">mRNA splicing</keyword>
<comment type="function">
    <text evidence="9">Plays a role in pre-mRNA splicing.</text>
</comment>
<dbReference type="GO" id="GO:0005689">
    <property type="term" value="C:U12-type spliceosomal complex"/>
    <property type="evidence" value="ECO:0007669"/>
    <property type="project" value="TreeGrafter"/>
</dbReference>
<evidence type="ECO:0000256" key="2">
    <source>
        <dbReference type="ARBA" id="ARBA00006850"/>
    </source>
</evidence>
<keyword evidence="5 9" id="KW-0694">RNA-binding</keyword>
<evidence type="ECO:0000256" key="1">
    <source>
        <dbReference type="ARBA" id="ARBA00004123"/>
    </source>
</evidence>
<dbReference type="InterPro" id="IPR034098">
    <property type="entry name" value="Sm_G"/>
</dbReference>
<dbReference type="InterPro" id="IPR047575">
    <property type="entry name" value="Sm"/>
</dbReference>
<evidence type="ECO:0000313" key="11">
    <source>
        <dbReference type="EMBL" id="KAI8575917.1"/>
    </source>
</evidence>
<dbReference type="GO" id="GO:0097526">
    <property type="term" value="C:spliceosomal tri-snRNP complex"/>
    <property type="evidence" value="ECO:0007669"/>
    <property type="project" value="TreeGrafter"/>
</dbReference>
<dbReference type="RefSeq" id="XP_051440921.1">
    <property type="nucleotide sequence ID" value="XM_051591991.1"/>
</dbReference>
<dbReference type="AlphaFoldDB" id="A0AAD5E322"/>
<dbReference type="SMART" id="SM00651">
    <property type="entry name" value="Sm"/>
    <property type="match status" value="1"/>
</dbReference>
<keyword evidence="7 9" id="KW-0539">Nucleus</keyword>
<dbReference type="GO" id="GO:0071011">
    <property type="term" value="C:precatalytic spliceosome"/>
    <property type="evidence" value="ECO:0007669"/>
    <property type="project" value="TreeGrafter"/>
</dbReference>
<dbReference type="EMBL" id="MU620966">
    <property type="protein sequence ID" value="KAI8575917.1"/>
    <property type="molecule type" value="Genomic_DNA"/>
</dbReference>
<dbReference type="GeneID" id="75917334"/>
<dbReference type="FunFam" id="2.30.30.100:FF:000023">
    <property type="entry name" value="Small nuclear ribonucleoprotein G"/>
    <property type="match status" value="1"/>
</dbReference>
<feature type="domain" description="Sm" evidence="10">
    <location>
        <begin position="34"/>
        <end position="106"/>
    </location>
</feature>
<dbReference type="InterPro" id="IPR044641">
    <property type="entry name" value="Lsm7/SmG-like"/>
</dbReference>
<reference evidence="11" key="2">
    <citation type="journal article" date="2022" name="Proc. Natl. Acad. Sci. U.S.A.">
        <title>Diploid-dominant life cycles characterize the early evolution of Fungi.</title>
        <authorList>
            <person name="Amses K.R."/>
            <person name="Simmons D.R."/>
            <person name="Longcore J.E."/>
            <person name="Mondo S.J."/>
            <person name="Seto K."/>
            <person name="Jeronimo G.H."/>
            <person name="Bonds A.E."/>
            <person name="Quandt C.A."/>
            <person name="Davis W.J."/>
            <person name="Chang Y."/>
            <person name="Federici B.A."/>
            <person name="Kuo A."/>
            <person name="LaButti K."/>
            <person name="Pangilinan J."/>
            <person name="Andreopoulos W."/>
            <person name="Tritt A."/>
            <person name="Riley R."/>
            <person name="Hundley H."/>
            <person name="Johnson J."/>
            <person name="Lipzen A."/>
            <person name="Barry K."/>
            <person name="Lang B.F."/>
            <person name="Cuomo C.A."/>
            <person name="Buchler N.E."/>
            <person name="Grigoriev I.V."/>
            <person name="Spatafora J.W."/>
            <person name="Stajich J.E."/>
            <person name="James T.Y."/>
        </authorList>
    </citation>
    <scope>NUCLEOTIDE SEQUENCE</scope>
    <source>
        <strain evidence="11">AG</strain>
    </source>
</reference>
<dbReference type="GO" id="GO:0005686">
    <property type="term" value="C:U2 snRNP"/>
    <property type="evidence" value="ECO:0007669"/>
    <property type="project" value="TreeGrafter"/>
</dbReference>
<evidence type="ECO:0000256" key="8">
    <source>
        <dbReference type="ARBA" id="ARBA00023274"/>
    </source>
</evidence>
<evidence type="ECO:0000256" key="6">
    <source>
        <dbReference type="ARBA" id="ARBA00023187"/>
    </source>
</evidence>
<dbReference type="Pfam" id="PF01423">
    <property type="entry name" value="LSM"/>
    <property type="match status" value="1"/>
</dbReference>
<evidence type="ECO:0000256" key="4">
    <source>
        <dbReference type="ARBA" id="ARBA00022728"/>
    </source>
</evidence>
<dbReference type="GO" id="GO:0000387">
    <property type="term" value="P:spliceosomal snRNP assembly"/>
    <property type="evidence" value="ECO:0007669"/>
    <property type="project" value="UniProtKB-UniRule"/>
</dbReference>
<dbReference type="GO" id="GO:0005685">
    <property type="term" value="C:U1 snRNP"/>
    <property type="evidence" value="ECO:0007669"/>
    <property type="project" value="TreeGrafter"/>
</dbReference>
<dbReference type="SUPFAM" id="SSF50182">
    <property type="entry name" value="Sm-like ribonucleoproteins"/>
    <property type="match status" value="1"/>
</dbReference>
<protein>
    <recommendedName>
        <fullName evidence="9">Small nuclear ribonucleoprotein G</fullName>
        <shortName evidence="9">snRNP-G</shortName>
    </recommendedName>
</protein>
<keyword evidence="3 9" id="KW-0507">mRNA processing</keyword>
<comment type="subcellular location">
    <subcellularLocation>
        <location evidence="1 9">Nucleus</location>
    </subcellularLocation>
</comment>
<evidence type="ECO:0000256" key="3">
    <source>
        <dbReference type="ARBA" id="ARBA00022664"/>
    </source>
</evidence>
<dbReference type="Proteomes" id="UP001206595">
    <property type="component" value="Unassembled WGS sequence"/>
</dbReference>
<evidence type="ECO:0000256" key="5">
    <source>
        <dbReference type="ARBA" id="ARBA00022884"/>
    </source>
</evidence>
<accession>A0AAD5E322</accession>
<gene>
    <name evidence="11" type="ORF">K450DRAFT_259381</name>
</gene>
<keyword evidence="12" id="KW-1185">Reference proteome</keyword>
<keyword evidence="8 9" id="KW-0687">Ribonucleoprotein</keyword>
<keyword evidence="4 9" id="KW-0747">Spliceosome</keyword>
<name>A0AAD5E322_UMBRA</name>
<dbReference type="PANTHER" id="PTHR10553:SF2">
    <property type="entry name" value="SMALL NUCLEAR RIBONUCLEOPROTEIN G"/>
    <property type="match status" value="1"/>
</dbReference>
<dbReference type="GO" id="GO:0071013">
    <property type="term" value="C:catalytic step 2 spliceosome"/>
    <property type="evidence" value="ECO:0007669"/>
    <property type="project" value="TreeGrafter"/>
</dbReference>
<dbReference type="GO" id="GO:0034719">
    <property type="term" value="C:SMN-Sm protein complex"/>
    <property type="evidence" value="ECO:0007669"/>
    <property type="project" value="TreeGrafter"/>
</dbReference>
<proteinExistence type="inferred from homology"/>
<comment type="similarity">
    <text evidence="2 9">Belongs to the snRNP Sm proteins family.</text>
</comment>
<dbReference type="InterPro" id="IPR010920">
    <property type="entry name" value="LSM_dom_sf"/>
</dbReference>
<dbReference type="CDD" id="cd01719">
    <property type="entry name" value="Sm_G"/>
    <property type="match status" value="1"/>
</dbReference>
<dbReference type="GO" id="GO:0003723">
    <property type="term" value="F:RNA binding"/>
    <property type="evidence" value="ECO:0007669"/>
    <property type="project" value="UniProtKB-UniRule"/>
</dbReference>
<evidence type="ECO:0000256" key="7">
    <source>
        <dbReference type="ARBA" id="ARBA00023242"/>
    </source>
</evidence>